<evidence type="ECO:0000259" key="3">
    <source>
        <dbReference type="Pfam" id="PF07589"/>
    </source>
</evidence>
<keyword evidence="5" id="KW-1185">Reference proteome</keyword>
<dbReference type="SUPFAM" id="SSF49785">
    <property type="entry name" value="Galactose-binding domain-like"/>
    <property type="match status" value="1"/>
</dbReference>
<feature type="chain" id="PRO_5020439260" evidence="1">
    <location>
        <begin position="19"/>
        <end position="204"/>
    </location>
</feature>
<dbReference type="InterPro" id="IPR006946">
    <property type="entry name" value="DGR2-like_dom"/>
</dbReference>
<feature type="domain" description="Ice-binding protein C-terminal" evidence="3">
    <location>
        <begin position="177"/>
        <end position="201"/>
    </location>
</feature>
<accession>A0A4R6QLE2</accession>
<dbReference type="InterPro" id="IPR008979">
    <property type="entry name" value="Galactose-bd-like_sf"/>
</dbReference>
<evidence type="ECO:0000313" key="5">
    <source>
        <dbReference type="Proteomes" id="UP000295361"/>
    </source>
</evidence>
<sequence length="204" mass="21624">MRKLLIAALLATPLFANAADNLLINGSFEATTQGNNSWSIYKPGIAGWATDADLGVEVRNNVEGSAFDGLRYVELDTTGNSWISQTLATEVGQWYTVSFAYSNRKGVAADSNGLKWSFGDTAEVADGLAFNNSGNNQWSTFSTTVLATSASTTLKFWATGTSDSLGTSLDNISVTAAVPEPETYALMLAGLAAVGMMARRRKQA</sequence>
<comment type="caution">
    <text evidence="4">The sequence shown here is derived from an EMBL/GenBank/DDBJ whole genome shotgun (WGS) entry which is preliminary data.</text>
</comment>
<dbReference type="Proteomes" id="UP000295361">
    <property type="component" value="Unassembled WGS sequence"/>
</dbReference>
<dbReference type="RefSeq" id="WP_133702585.1">
    <property type="nucleotide sequence ID" value="NZ_SNXS01000005.1"/>
</dbReference>
<dbReference type="NCBIfam" id="NF038126">
    <property type="entry name" value="PEP_CTERM_FxDxF"/>
    <property type="match status" value="1"/>
</dbReference>
<reference evidence="4 5" key="1">
    <citation type="submission" date="2019-03" db="EMBL/GenBank/DDBJ databases">
        <title>Genomic Encyclopedia of Type Strains, Phase IV (KMG-IV): sequencing the most valuable type-strain genomes for metagenomic binning, comparative biology and taxonomic classification.</title>
        <authorList>
            <person name="Goeker M."/>
        </authorList>
    </citation>
    <scope>NUCLEOTIDE SEQUENCE [LARGE SCALE GENOMIC DNA]</scope>
    <source>
        <strain evidence="4 5">DSM 16998</strain>
    </source>
</reference>
<proteinExistence type="predicted"/>
<dbReference type="Gene3D" id="2.60.120.260">
    <property type="entry name" value="Galactose-binding domain-like"/>
    <property type="match status" value="1"/>
</dbReference>
<dbReference type="InParanoid" id="A0A4R6QLE2"/>
<protein>
    <submittedName>
        <fullName evidence="4">Putative secreted protein with PEP-CTERM sorting signal</fullName>
    </submittedName>
</protein>
<dbReference type="Pfam" id="PF04862">
    <property type="entry name" value="DUF642"/>
    <property type="match status" value="1"/>
</dbReference>
<evidence type="ECO:0000313" key="4">
    <source>
        <dbReference type="EMBL" id="TDP63419.1"/>
    </source>
</evidence>
<dbReference type="InterPro" id="IPR013424">
    <property type="entry name" value="Ice-binding_C"/>
</dbReference>
<gene>
    <name evidence="4" type="ORF">DES47_105425</name>
</gene>
<dbReference type="OrthoDB" id="8904400at2"/>
<name>A0A4R6QLE2_9BURK</name>
<evidence type="ECO:0000256" key="1">
    <source>
        <dbReference type="SAM" id="SignalP"/>
    </source>
</evidence>
<organism evidence="4 5">
    <name type="scientific">Roseateles toxinivorans</name>
    <dbReference type="NCBI Taxonomy" id="270368"/>
    <lineage>
        <taxon>Bacteria</taxon>
        <taxon>Pseudomonadati</taxon>
        <taxon>Pseudomonadota</taxon>
        <taxon>Betaproteobacteria</taxon>
        <taxon>Burkholderiales</taxon>
        <taxon>Sphaerotilaceae</taxon>
        <taxon>Roseateles</taxon>
    </lineage>
</organism>
<feature type="signal peptide" evidence="1">
    <location>
        <begin position="1"/>
        <end position="18"/>
    </location>
</feature>
<dbReference type="NCBIfam" id="TIGR02595">
    <property type="entry name" value="PEP_CTERM"/>
    <property type="match status" value="1"/>
</dbReference>
<keyword evidence="1" id="KW-0732">Signal</keyword>
<evidence type="ECO:0000259" key="2">
    <source>
        <dbReference type="Pfam" id="PF04862"/>
    </source>
</evidence>
<dbReference type="Pfam" id="PF07589">
    <property type="entry name" value="PEP-CTERM"/>
    <property type="match status" value="1"/>
</dbReference>
<dbReference type="AlphaFoldDB" id="A0A4R6QLE2"/>
<feature type="domain" description="DUF642" evidence="2">
    <location>
        <begin position="21"/>
        <end position="173"/>
    </location>
</feature>
<dbReference type="EMBL" id="SNXS01000005">
    <property type="protein sequence ID" value="TDP63419.1"/>
    <property type="molecule type" value="Genomic_DNA"/>
</dbReference>